<dbReference type="AlphaFoldDB" id="A0AAN8A034"/>
<accession>A0AAN8A034</accession>
<feature type="domain" description="DUF7029" evidence="2">
    <location>
        <begin position="90"/>
        <end position="190"/>
    </location>
</feature>
<sequence length="557" mass="57836">MLGPIIWALAFPCLSFAGPIYGSQRIDNPYLLPRENSVRDDDSTNYLSPIASSSSNYGDAPELAFTLKKHKSWQWGGDGAWANITCVSTSDDMKYLAVEGIDSVIQDLQCTDTGISFTFTDQDSYDSAQSAWGWIDEGDNRVIVAVLADESCNSDGDRHPYNVTQVEFSDNLAVSFVSTPAEWHEILGDYKMSLAPTSGSAKRSSSSGFASFDHDFAKSDIFSKEVSGVTLGLGCDPCSVSGGVNIDFDASLSKGSTLSIQSVGLGAQIGLALSASGTLDTEFDESITIVSLPIGPLAISALGVKVGPVLEVLATLAITNITAEVQISLGASIEIEDSSWAWLALPSFDSSASGWGTTFSPIGPSLSGEVSASLSFFPTIALQLACEFPLFDAFTAGVGLNAPQLDVSGAVSIDSDGGVCDNSGSAGVSLEVDVQGTLQVFGGFGEVDVANPEHAFVLTATSTQLFSTCMTVATDAPVITEVLVGSCTSAVFGGTSTQFACQAPTPFNAGLNCQPDTSCDDGDNGCLLVPYGDTQTTAVCGSEQTNSVRATATASPY</sequence>
<reference evidence="4" key="1">
    <citation type="submission" date="2023-08" db="EMBL/GenBank/DDBJ databases">
        <title>Black Yeasts Isolated from many extreme environments.</title>
        <authorList>
            <person name="Coleine C."/>
            <person name="Stajich J.E."/>
            <person name="Selbmann L."/>
        </authorList>
    </citation>
    <scope>NUCLEOTIDE SEQUENCE</scope>
    <source>
        <strain evidence="4">CCFEE 5810</strain>
    </source>
</reference>
<feature type="domain" description="DUF7223" evidence="3">
    <location>
        <begin position="213"/>
        <end position="471"/>
    </location>
</feature>
<dbReference type="EMBL" id="JAVRQU010000020">
    <property type="protein sequence ID" value="KAK5691980.1"/>
    <property type="molecule type" value="Genomic_DNA"/>
</dbReference>
<feature type="signal peptide" evidence="1">
    <location>
        <begin position="1"/>
        <end position="17"/>
    </location>
</feature>
<evidence type="ECO:0000313" key="4">
    <source>
        <dbReference type="EMBL" id="KAK5691980.1"/>
    </source>
</evidence>
<comment type="caution">
    <text evidence="4">The sequence shown here is derived from an EMBL/GenBank/DDBJ whole genome shotgun (WGS) entry which is preliminary data.</text>
</comment>
<dbReference type="Proteomes" id="UP001310594">
    <property type="component" value="Unassembled WGS sequence"/>
</dbReference>
<name>A0AAN8A034_9PEZI</name>
<dbReference type="Pfam" id="PF23865">
    <property type="entry name" value="DUF7223"/>
    <property type="match status" value="1"/>
</dbReference>
<dbReference type="Pfam" id="PF22974">
    <property type="entry name" value="DUF7029"/>
    <property type="match status" value="1"/>
</dbReference>
<evidence type="ECO:0000259" key="3">
    <source>
        <dbReference type="Pfam" id="PF23865"/>
    </source>
</evidence>
<proteinExistence type="predicted"/>
<organism evidence="4 5">
    <name type="scientific">Elasticomyces elasticus</name>
    <dbReference type="NCBI Taxonomy" id="574655"/>
    <lineage>
        <taxon>Eukaryota</taxon>
        <taxon>Fungi</taxon>
        <taxon>Dikarya</taxon>
        <taxon>Ascomycota</taxon>
        <taxon>Pezizomycotina</taxon>
        <taxon>Dothideomycetes</taxon>
        <taxon>Dothideomycetidae</taxon>
        <taxon>Mycosphaerellales</taxon>
        <taxon>Teratosphaeriaceae</taxon>
        <taxon>Elasticomyces</taxon>
    </lineage>
</organism>
<dbReference type="InterPro" id="IPR055647">
    <property type="entry name" value="DUF7223"/>
</dbReference>
<protein>
    <submittedName>
        <fullName evidence="4">Uncharacterized protein</fullName>
    </submittedName>
</protein>
<gene>
    <name evidence="4" type="ORF">LTR97_011151</name>
</gene>
<evidence type="ECO:0000256" key="1">
    <source>
        <dbReference type="SAM" id="SignalP"/>
    </source>
</evidence>
<evidence type="ECO:0000259" key="2">
    <source>
        <dbReference type="Pfam" id="PF22974"/>
    </source>
</evidence>
<feature type="chain" id="PRO_5042823077" evidence="1">
    <location>
        <begin position="18"/>
        <end position="557"/>
    </location>
</feature>
<keyword evidence="1" id="KW-0732">Signal</keyword>
<dbReference type="InterPro" id="IPR054293">
    <property type="entry name" value="DUF7029"/>
</dbReference>
<evidence type="ECO:0000313" key="5">
    <source>
        <dbReference type="Proteomes" id="UP001310594"/>
    </source>
</evidence>